<feature type="domain" description="Chorismatase FkbO/Hyg5-like N-terminal" evidence="1">
    <location>
        <begin position="65"/>
        <end position="187"/>
    </location>
</feature>
<dbReference type="Proteomes" id="UP001300672">
    <property type="component" value="Chromosome"/>
</dbReference>
<dbReference type="KEGG" id="tdu:QJT80_13290"/>
<accession>A0AA95KDT2</accession>
<dbReference type="CDD" id="cd06153">
    <property type="entry name" value="YjgF_YER057c_UK114_like_5"/>
    <property type="match status" value="1"/>
</dbReference>
<dbReference type="AlphaFoldDB" id="A0AA95KDT2"/>
<dbReference type="InterPro" id="IPR049368">
    <property type="entry name" value="FkbO_Hyg5-like_N"/>
</dbReference>
<name>A0AA95KDT2_9GAMM</name>
<reference evidence="2" key="1">
    <citation type="journal article" date="2023" name="Int. J. Mol. Sci.">
        <title>Metagenomics Revealed a New Genus 'Candidatus Thiocaldithrix dubininis' gen. nov., sp. nov. and a New Species 'Candidatus Thiothrix putei' sp. nov. in the Family Thiotrichaceae, Some Members of Which Have Traits of Both Na+- and H+-Motive Energetics.</title>
        <authorList>
            <person name="Ravin N.V."/>
            <person name="Muntyan M.S."/>
            <person name="Smolyakov D.D."/>
            <person name="Rudenko T.S."/>
            <person name="Beletsky A.V."/>
            <person name="Mardanov A.V."/>
            <person name="Grabovich M.Y."/>
        </authorList>
    </citation>
    <scope>NUCLEOTIDE SEQUENCE</scope>
    <source>
        <strain evidence="2">GKL-01</strain>
    </source>
</reference>
<organism evidence="2">
    <name type="scientific">Candidatus Thiocaldithrix dubininis</name>
    <dbReference type="NCBI Taxonomy" id="3080823"/>
    <lineage>
        <taxon>Bacteria</taxon>
        <taxon>Pseudomonadati</taxon>
        <taxon>Pseudomonadota</taxon>
        <taxon>Gammaproteobacteria</taxon>
        <taxon>Thiotrichales</taxon>
        <taxon>Thiotrichaceae</taxon>
        <taxon>Candidatus Thiocaldithrix</taxon>
    </lineage>
</organism>
<evidence type="ECO:0000313" key="2">
    <source>
        <dbReference type="EMBL" id="WGZ90449.1"/>
    </source>
</evidence>
<gene>
    <name evidence="2" type="ORF">QJT80_13290</name>
</gene>
<sequence length="334" mass="37276">MSNILISQSLPFYLQTTAIPNSTKVIPAGDYVLAKVSFAKKAQKLPAKYPSIQVGLPLLTDAYTEYWLSNVPVEYGSYASIQYSYNQDVLVGHILLDEADYPDLKIATQFAYQHIFELQAALAYPALLRIWNYFPAITATQTQYNRYQQFCLGRQAAIDEFKQFAYAPPAATAIGTQQAGLQIYFIAARSPGTQLENPRQTSAFLYPKQYGPVSPAFSRATFKAWSVAQHLYISGTTSIVGHQTVHVGEPLKQLDETLANLEALLQHGQHTLDLAINQVAQLSQLKVYIHDPTYFPAIKTRLDTYLQGTNVPVLYLQGDVCRADLMVEMEGIYA</sequence>
<dbReference type="InterPro" id="IPR035959">
    <property type="entry name" value="RutC-like_sf"/>
</dbReference>
<evidence type="ECO:0000259" key="1">
    <source>
        <dbReference type="Pfam" id="PF21168"/>
    </source>
</evidence>
<proteinExistence type="predicted"/>
<dbReference type="EMBL" id="CP124755">
    <property type="protein sequence ID" value="WGZ90449.1"/>
    <property type="molecule type" value="Genomic_DNA"/>
</dbReference>
<dbReference type="SUPFAM" id="SSF55298">
    <property type="entry name" value="YjgF-like"/>
    <property type="match status" value="1"/>
</dbReference>
<dbReference type="Pfam" id="PF21168">
    <property type="entry name" value="FkbO_Hyg5-like_N"/>
    <property type="match status" value="1"/>
</dbReference>
<dbReference type="Gene3D" id="3.30.1330.40">
    <property type="entry name" value="RutC-like"/>
    <property type="match status" value="1"/>
</dbReference>
<protein>
    <recommendedName>
        <fullName evidence="1">Chorismatase FkbO/Hyg5-like N-terminal domain-containing protein</fullName>
    </recommendedName>
</protein>
<reference evidence="2" key="2">
    <citation type="submission" date="2023-04" db="EMBL/GenBank/DDBJ databases">
        <authorList>
            <person name="Beletskiy A.V."/>
            <person name="Mardanov A.V."/>
            <person name="Ravin N.V."/>
        </authorList>
    </citation>
    <scope>NUCLEOTIDE SEQUENCE</scope>
    <source>
        <strain evidence="2">GKL-01</strain>
    </source>
</reference>